<dbReference type="Proteomes" id="UP000245048">
    <property type="component" value="Unassembled WGS sequence"/>
</dbReference>
<organism evidence="1 2">
    <name type="scientific">Teichococcus aestuarii</name>
    <dbReference type="NCBI Taxonomy" id="568898"/>
    <lineage>
        <taxon>Bacteria</taxon>
        <taxon>Pseudomonadati</taxon>
        <taxon>Pseudomonadota</taxon>
        <taxon>Alphaproteobacteria</taxon>
        <taxon>Acetobacterales</taxon>
        <taxon>Roseomonadaceae</taxon>
        <taxon>Roseomonas</taxon>
    </lineage>
</organism>
<accession>A0A2U1V6L5</accession>
<evidence type="ECO:0000313" key="2">
    <source>
        <dbReference type="Proteomes" id="UP000245048"/>
    </source>
</evidence>
<protein>
    <submittedName>
        <fullName evidence="1">Uncharacterized protein</fullName>
    </submittedName>
</protein>
<comment type="caution">
    <text evidence="1">The sequence shown here is derived from an EMBL/GenBank/DDBJ whole genome shotgun (WGS) entry which is preliminary data.</text>
</comment>
<name>A0A2U1V6L5_9PROT</name>
<proteinExistence type="predicted"/>
<dbReference type="EMBL" id="PDOA01000003">
    <property type="protein sequence ID" value="PWC29532.1"/>
    <property type="molecule type" value="Genomic_DNA"/>
</dbReference>
<dbReference type="AlphaFoldDB" id="A0A2U1V6L5"/>
<evidence type="ECO:0000313" key="1">
    <source>
        <dbReference type="EMBL" id="PWC29532.1"/>
    </source>
</evidence>
<reference evidence="2" key="1">
    <citation type="submission" date="2017-10" db="EMBL/GenBank/DDBJ databases">
        <authorList>
            <person name="Toshchakov S.V."/>
            <person name="Goeva M.A."/>
        </authorList>
    </citation>
    <scope>NUCLEOTIDE SEQUENCE [LARGE SCALE GENOMIC DNA]</scope>
    <source>
        <strain evidence="2">JR1/69-1-13</strain>
    </source>
</reference>
<keyword evidence="2" id="KW-1185">Reference proteome</keyword>
<sequence>MGLLLGANLVAPAAQAQDFTLRAAIGGGGVPYAQKDSFLVATLGGPKAGKVALATSLPLAALARPVFESRPLYVLGGGVGLGRLGQARLSLDGQFAAAANPAPDEARAMLGLARLRLVF</sequence>
<gene>
    <name evidence="1" type="ORF">CR165_06185</name>
</gene>